<gene>
    <name evidence="1" type="ORF">CSA56_15395</name>
</gene>
<protein>
    <submittedName>
        <fullName evidence="1">Uncharacterized protein</fullName>
    </submittedName>
</protein>
<sequence length="181" mass="20985">MNGYNRDQKTFTLTAIKLEHYHRNHPHTSFSRGVCPICHAQYGQEYMEPVAAFFRANGFDVVDVGDAHITISAPSKPRKKFGMWITKETDELYQLLAGRIEARPGSLPHLVNFEEYDERESHERKSVSLLESDRPIIRLEAWLQEFKEHLQRDSKNRPAIVSAAEIRLIQTIQAKIQELIQ</sequence>
<comment type="caution">
    <text evidence="1">The sequence shown here is derived from an EMBL/GenBank/DDBJ whole genome shotgun (WGS) entry which is preliminary data.</text>
</comment>
<proteinExistence type="predicted"/>
<reference evidence="1 2" key="1">
    <citation type="submission" date="2017-10" db="EMBL/GenBank/DDBJ databases">
        <title>Novel microbial diversity and functional potential in the marine mammal oral microbiome.</title>
        <authorList>
            <person name="Dudek N.K."/>
            <person name="Sun C.L."/>
            <person name="Burstein D."/>
            <person name="Kantor R.S."/>
            <person name="Aliaga Goltsman D.S."/>
            <person name="Bik E.M."/>
            <person name="Thomas B.C."/>
            <person name="Banfield J.F."/>
            <person name="Relman D.A."/>
        </authorList>
    </citation>
    <scope>NUCLEOTIDE SEQUENCE [LARGE SCALE GENOMIC DNA]</scope>
    <source>
        <strain evidence="1">DOLJORAL78_47_16</strain>
    </source>
</reference>
<evidence type="ECO:0000313" key="1">
    <source>
        <dbReference type="EMBL" id="PIE32475.1"/>
    </source>
</evidence>
<name>A0A2G6KA06_9BACT</name>
<evidence type="ECO:0000313" key="2">
    <source>
        <dbReference type="Proteomes" id="UP000230821"/>
    </source>
</evidence>
<dbReference type="AlphaFoldDB" id="A0A2G6KA06"/>
<organism evidence="1 2">
    <name type="scientific">candidate division KSB3 bacterium</name>
    <dbReference type="NCBI Taxonomy" id="2044937"/>
    <lineage>
        <taxon>Bacteria</taxon>
        <taxon>candidate division KSB3</taxon>
    </lineage>
</organism>
<dbReference type="Proteomes" id="UP000230821">
    <property type="component" value="Unassembled WGS sequence"/>
</dbReference>
<dbReference type="EMBL" id="PDSK01000113">
    <property type="protein sequence ID" value="PIE32475.1"/>
    <property type="molecule type" value="Genomic_DNA"/>
</dbReference>
<accession>A0A2G6KA06</accession>